<gene>
    <name evidence="2" type="ORF">PW52_05980</name>
</gene>
<organism evidence="2 3">
    <name type="scientific">Neotamlana sedimentorum</name>
    <dbReference type="NCBI Taxonomy" id="1435349"/>
    <lineage>
        <taxon>Bacteria</taxon>
        <taxon>Pseudomonadati</taxon>
        <taxon>Bacteroidota</taxon>
        <taxon>Flavobacteriia</taxon>
        <taxon>Flavobacteriales</taxon>
        <taxon>Flavobacteriaceae</taxon>
        <taxon>Neotamlana</taxon>
    </lineage>
</organism>
<dbReference type="OrthoDB" id="9808473at2"/>
<dbReference type="STRING" id="1435349.PW52_05980"/>
<name>A0A0D7WCE8_9FLAO</name>
<dbReference type="InterPro" id="IPR021457">
    <property type="entry name" value="DUF3108"/>
</dbReference>
<feature type="signal peptide" evidence="1">
    <location>
        <begin position="1"/>
        <end position="18"/>
    </location>
</feature>
<dbReference type="Pfam" id="PF11306">
    <property type="entry name" value="DUF3108"/>
    <property type="match status" value="1"/>
</dbReference>
<protein>
    <recommendedName>
        <fullName evidence="4">DUF3108 domain-containing protein</fullName>
    </recommendedName>
</protein>
<keyword evidence="1" id="KW-0732">Signal</keyword>
<dbReference type="PATRIC" id="fig|1435349.4.peg.2156"/>
<feature type="chain" id="PRO_5002325578" description="DUF3108 domain-containing protein" evidence="1">
    <location>
        <begin position="19"/>
        <end position="255"/>
    </location>
</feature>
<dbReference type="RefSeq" id="WP_044632247.1">
    <property type="nucleotide sequence ID" value="NZ_JTDW01000004.1"/>
</dbReference>
<dbReference type="EMBL" id="JTDW01000004">
    <property type="protein sequence ID" value="KJD36373.1"/>
    <property type="molecule type" value="Genomic_DNA"/>
</dbReference>
<evidence type="ECO:0000313" key="3">
    <source>
        <dbReference type="Proteomes" id="UP000032578"/>
    </source>
</evidence>
<evidence type="ECO:0000313" key="2">
    <source>
        <dbReference type="EMBL" id="KJD36373.1"/>
    </source>
</evidence>
<dbReference type="AlphaFoldDB" id="A0A0D7WCE8"/>
<keyword evidence="3" id="KW-1185">Reference proteome</keyword>
<evidence type="ECO:0008006" key="4">
    <source>
        <dbReference type="Google" id="ProtNLM"/>
    </source>
</evidence>
<reference evidence="2 3" key="1">
    <citation type="submission" date="2014-11" db="EMBL/GenBank/DDBJ databases">
        <title>Tamlana sedimentorum sp. nov., isolated from shallow sand sediments of the Sea of Japan.</title>
        <authorList>
            <person name="Romanenko L.A."/>
        </authorList>
    </citation>
    <scope>NUCLEOTIDE SEQUENCE [LARGE SCALE GENOMIC DNA]</scope>
    <source>
        <strain evidence="2 3">JCM 19808</strain>
    </source>
</reference>
<evidence type="ECO:0000256" key="1">
    <source>
        <dbReference type="SAM" id="SignalP"/>
    </source>
</evidence>
<dbReference type="Proteomes" id="UP000032578">
    <property type="component" value="Unassembled WGS sequence"/>
</dbReference>
<proteinExistence type="predicted"/>
<accession>A0A0D7WCE8</accession>
<sequence>MLRLSFICLFMFTIAVNAQNTAVGFNEKLVYTASYNMSGILTDLAQINMETSPVKTSKATLLRLKCTATTYSKWDNFFKIRDLYESYVSPKSLTPYLYNRSINEGGYFKKMKYTFSHKTKTVKTVQTKSKNRVENKTVSINSGTKDIISTLYSVRLLDYASMANGNTITQNIIFDRKEYNVQITYLGKETISTAIGSKSCYKIAIGSADSNVLQGKNSNVLWLTADANKVPVYGKFKIPVGNGELKIKSASGLKN</sequence>
<comment type="caution">
    <text evidence="2">The sequence shown here is derived from an EMBL/GenBank/DDBJ whole genome shotgun (WGS) entry which is preliminary data.</text>
</comment>